<dbReference type="Proteomes" id="UP000031971">
    <property type="component" value="Unassembled WGS sequence"/>
</dbReference>
<dbReference type="Pfam" id="PF13671">
    <property type="entry name" value="AAA_33"/>
    <property type="match status" value="1"/>
</dbReference>
<dbReference type="InterPro" id="IPR052732">
    <property type="entry name" value="Cell-binding_unc_protein"/>
</dbReference>
<dbReference type="Gene3D" id="3.90.1200.10">
    <property type="match status" value="1"/>
</dbReference>
<feature type="domain" description="Aminoglycoside phosphotransferase" evidence="1">
    <location>
        <begin position="128"/>
        <end position="270"/>
    </location>
</feature>
<sequence length="510" mass="55192">MSPCPASDATGAEAFLADPRSHGGAAVERIDTHISTLFLAADRVFKLKKPVCLPFLDFTSLAARQKACEAELEINRRASPELYLGLRRLTRKAGGGLELDGPGEVVDWAVEMRRFDQEGLFDRLAQRGELDRSRCNALTEAIAAFHLNAPVRSDRGGRAGLDWTIATNRLSMLAQSAILPVDEVEDLADSSFAALERFAPRMEERRLGGLVRQCHGDLHLGNICLWQGRPTLFDAIEFSEDIACIDVIYDLAFLLMDLDHRGARQQANWVMNHYLDLTGDFAGIAPMPLYLSARAGVRAHVCATMAHGASGEGRDKLVVDARSYLAAARAYLSPPPPRLLAVGGLSGSGKSRMGRELAPFLAVPGAAVVRSDSLRKHLMGVAIDQKLGPEGYVPEVTERTYERLYATCAGLLADGHSAVADAVFAKPEQRVAIERVAKAAGARFDGLWLEAPAELSKARIAERKANVSDATPQVLEHQLSYDLGAIAWTRIDSAPPKDVTLAAGRAALQV</sequence>
<reference evidence="2 3" key="1">
    <citation type="submission" date="2015-01" db="EMBL/GenBank/DDBJ databases">
        <title>Genome Sequence of Magnetospirillum magnetotacticum Strain MS-1.</title>
        <authorList>
            <person name="Marinov G.K."/>
            <person name="Smalley M.D."/>
            <person name="DeSalvo G."/>
        </authorList>
    </citation>
    <scope>NUCLEOTIDE SEQUENCE [LARGE SCALE GENOMIC DNA]</scope>
    <source>
        <strain evidence="2 3">MS-1</strain>
    </source>
</reference>
<dbReference type="PANTHER" id="PTHR43883:SF1">
    <property type="entry name" value="GLUCONOKINASE"/>
    <property type="match status" value="1"/>
</dbReference>
<organism evidence="2 3">
    <name type="scientific">Paramagnetospirillum magnetotacticum MS-1</name>
    <dbReference type="NCBI Taxonomy" id="272627"/>
    <lineage>
        <taxon>Bacteria</taxon>
        <taxon>Pseudomonadati</taxon>
        <taxon>Pseudomonadota</taxon>
        <taxon>Alphaproteobacteria</taxon>
        <taxon>Rhodospirillales</taxon>
        <taxon>Magnetospirillaceae</taxon>
        <taxon>Paramagnetospirillum</taxon>
    </lineage>
</organism>
<dbReference type="InterPro" id="IPR011009">
    <property type="entry name" value="Kinase-like_dom_sf"/>
</dbReference>
<comment type="caution">
    <text evidence="2">The sequence shown here is derived from an EMBL/GenBank/DDBJ whole genome shotgun (WGS) entry which is preliminary data.</text>
</comment>
<keyword evidence="3" id="KW-1185">Reference proteome</keyword>
<dbReference type="SUPFAM" id="SSF56112">
    <property type="entry name" value="Protein kinase-like (PK-like)"/>
    <property type="match status" value="1"/>
</dbReference>
<name>A0A0C2YYN1_PARME</name>
<evidence type="ECO:0000259" key="1">
    <source>
        <dbReference type="Pfam" id="PF01636"/>
    </source>
</evidence>
<dbReference type="InterPro" id="IPR027417">
    <property type="entry name" value="P-loop_NTPase"/>
</dbReference>
<gene>
    <name evidence="2" type="ORF">CCC_02977</name>
</gene>
<protein>
    <recommendedName>
        <fullName evidence="1">Aminoglycoside phosphotransferase domain-containing protein</fullName>
    </recommendedName>
</protein>
<dbReference type="OrthoDB" id="9810277at2"/>
<dbReference type="RefSeq" id="WP_041039914.1">
    <property type="nucleotide sequence ID" value="NZ_JXSL01000020.1"/>
</dbReference>
<accession>A0A0C2YYN1</accession>
<dbReference type="EMBL" id="JXSL01000020">
    <property type="protein sequence ID" value="KIM00189.1"/>
    <property type="molecule type" value="Genomic_DNA"/>
</dbReference>
<dbReference type="Pfam" id="PF01636">
    <property type="entry name" value="APH"/>
    <property type="match status" value="1"/>
</dbReference>
<proteinExistence type="predicted"/>
<dbReference type="AlphaFoldDB" id="A0A0C2YYN1"/>
<dbReference type="PANTHER" id="PTHR43883">
    <property type="entry name" value="SLR0207 PROTEIN"/>
    <property type="match status" value="1"/>
</dbReference>
<evidence type="ECO:0000313" key="3">
    <source>
        <dbReference type="Proteomes" id="UP000031971"/>
    </source>
</evidence>
<dbReference type="InterPro" id="IPR002575">
    <property type="entry name" value="Aminoglycoside_PTrfase"/>
</dbReference>
<evidence type="ECO:0000313" key="2">
    <source>
        <dbReference type="EMBL" id="KIM00189.1"/>
    </source>
</evidence>
<dbReference type="SUPFAM" id="SSF52540">
    <property type="entry name" value="P-loop containing nucleoside triphosphate hydrolases"/>
    <property type="match status" value="1"/>
</dbReference>
<dbReference type="STRING" id="272627.CCC_02977"/>
<dbReference type="Gene3D" id="3.40.50.300">
    <property type="entry name" value="P-loop containing nucleotide triphosphate hydrolases"/>
    <property type="match status" value="1"/>
</dbReference>